<dbReference type="Gene3D" id="3.40.50.2000">
    <property type="entry name" value="Glycogen Phosphorylase B"/>
    <property type="match status" value="2"/>
</dbReference>
<dbReference type="GO" id="GO:0016853">
    <property type="term" value="F:isomerase activity"/>
    <property type="evidence" value="ECO:0007669"/>
    <property type="project" value="UniProtKB-KW"/>
</dbReference>
<dbReference type="Pfam" id="PF02350">
    <property type="entry name" value="Epimerase_2"/>
    <property type="match status" value="1"/>
</dbReference>
<dbReference type="PANTHER" id="PTHR43174">
    <property type="entry name" value="UDP-N-ACETYLGLUCOSAMINE 2-EPIMERASE"/>
    <property type="match status" value="1"/>
</dbReference>
<comment type="caution">
    <text evidence="3">The sequence shown here is derived from an EMBL/GenBank/DDBJ whole genome shotgun (WGS) entry which is preliminary data.</text>
</comment>
<dbReference type="SUPFAM" id="SSF53756">
    <property type="entry name" value="UDP-Glycosyltransferase/glycogen phosphorylase"/>
    <property type="match status" value="1"/>
</dbReference>
<comment type="similarity">
    <text evidence="1">Belongs to the UDP-N-acetylglucosamine 2-epimerase family.</text>
</comment>
<dbReference type="eggNOG" id="COG0381">
    <property type="taxonomic scope" value="Bacteria"/>
</dbReference>
<keyword evidence="1" id="KW-0413">Isomerase</keyword>
<organism evidence="3 4">
    <name type="scientific">Grimontia indica</name>
    <dbReference type="NCBI Taxonomy" id="1056512"/>
    <lineage>
        <taxon>Bacteria</taxon>
        <taxon>Pseudomonadati</taxon>
        <taxon>Pseudomonadota</taxon>
        <taxon>Gammaproteobacteria</taxon>
        <taxon>Vibrionales</taxon>
        <taxon>Vibrionaceae</taxon>
        <taxon>Grimontia</taxon>
    </lineage>
</organism>
<evidence type="ECO:0000256" key="1">
    <source>
        <dbReference type="RuleBase" id="RU003513"/>
    </source>
</evidence>
<dbReference type="AlphaFoldDB" id="R1IRK5"/>
<dbReference type="InterPro" id="IPR029767">
    <property type="entry name" value="WecB-like"/>
</dbReference>
<dbReference type="InterPro" id="IPR003331">
    <property type="entry name" value="UDP_GlcNAc_Epimerase_2_dom"/>
</dbReference>
<proteinExistence type="inferred from homology"/>
<feature type="domain" description="UDP-N-acetylglucosamine 2-epimerase" evidence="2">
    <location>
        <begin position="24"/>
        <end position="326"/>
    </location>
</feature>
<dbReference type="RefSeq" id="WP_002537767.1">
    <property type="nucleotide sequence ID" value="NZ_ANFM02000014.1"/>
</dbReference>
<dbReference type="PANTHER" id="PTHR43174:SF3">
    <property type="entry name" value="UDP-N-ACETYLGLUCOSAMINE 2-EPIMERASE"/>
    <property type="match status" value="1"/>
</dbReference>
<gene>
    <name evidence="3" type="ORF">D515_00687</name>
</gene>
<evidence type="ECO:0000313" key="3">
    <source>
        <dbReference type="EMBL" id="EOD80117.1"/>
    </source>
</evidence>
<reference evidence="3 4" key="1">
    <citation type="journal article" date="2014" name="PLoS ONE">
        <title>Grimontia indica AK16(T), sp. nov., Isolated from a Seawater Sample Reports the Presence of Pathogenic Genes Similar to Vibrio Genus.</title>
        <authorList>
            <person name="Singh A."/>
            <person name="Vaidya B."/>
            <person name="Khatri I."/>
            <person name="Srinivas T.N."/>
            <person name="Subramanian S."/>
            <person name="Korpole S."/>
            <person name="Pinnaka A.K."/>
        </authorList>
    </citation>
    <scope>NUCLEOTIDE SEQUENCE [LARGE SCALE GENOMIC DNA]</scope>
    <source>
        <strain evidence="3 4">AK16</strain>
    </source>
</reference>
<dbReference type="EMBL" id="ANFM02000014">
    <property type="protein sequence ID" value="EOD80117.1"/>
    <property type="molecule type" value="Genomic_DNA"/>
</dbReference>
<dbReference type="Proteomes" id="UP000011223">
    <property type="component" value="Unassembled WGS sequence"/>
</dbReference>
<name>R1IRK5_9GAMM</name>
<evidence type="ECO:0000259" key="2">
    <source>
        <dbReference type="Pfam" id="PF02350"/>
    </source>
</evidence>
<keyword evidence="4" id="KW-1185">Reference proteome</keyword>
<protein>
    <submittedName>
        <fullName evidence="3">UDP-N-acetylglucosamine 2-epimerase</fullName>
    </submittedName>
</protein>
<sequence>MIFFFVGTTAELIKLFPIMVEMDQKEISYEIISSGQNDITNSTILTHFGIKKPKLVLSDTNHKKTALGLVSWFAKTLFTSVGKVKSIAEAKPGDVLVVHGDTVSTVLGALLGRIIGMKICHVEAGLRSYNYFNPFPEELDRVLTSRLARIHFAPNDWAVNNLKNKKGKIVNTRENTLIDGLRLSKTVELPQDHTPEGEEYFVFVIHRQENLFDTEFVKYIVERCVEESKRIHCVLVLHELTKIKLTELGILDSLKSNSNITLIPRLEYVDFMKVLANSRFMVTDGGSNQEEAYYMGIPCLILRTHTERVEGLEENVLLSKKSRATIETFFDNPYAYQRESKLGSEYPSRTIVDELVLIEGSKVGN</sequence>
<accession>R1IRK5</accession>
<evidence type="ECO:0000313" key="4">
    <source>
        <dbReference type="Proteomes" id="UP000011223"/>
    </source>
</evidence>